<evidence type="ECO:0000313" key="2">
    <source>
        <dbReference type="Proteomes" id="UP001500518"/>
    </source>
</evidence>
<organism evidence="1 2">
    <name type="scientific">Erythrobacter westpacificensis</name>
    <dbReference type="NCBI Taxonomy" id="1055231"/>
    <lineage>
        <taxon>Bacteria</taxon>
        <taxon>Pseudomonadati</taxon>
        <taxon>Pseudomonadota</taxon>
        <taxon>Alphaproteobacteria</taxon>
        <taxon>Sphingomonadales</taxon>
        <taxon>Erythrobacteraceae</taxon>
        <taxon>Erythrobacter/Porphyrobacter group</taxon>
        <taxon>Erythrobacter</taxon>
    </lineage>
</organism>
<protein>
    <submittedName>
        <fullName evidence="1">Uncharacterized protein</fullName>
    </submittedName>
</protein>
<proteinExistence type="predicted"/>
<dbReference type="Proteomes" id="UP001500518">
    <property type="component" value="Unassembled WGS sequence"/>
</dbReference>
<name>A0ABP9KD29_9SPHN</name>
<keyword evidence="2" id="KW-1185">Reference proteome</keyword>
<evidence type="ECO:0000313" key="1">
    <source>
        <dbReference type="EMBL" id="GAA5056423.1"/>
    </source>
</evidence>
<comment type="caution">
    <text evidence="1">The sequence shown here is derived from an EMBL/GenBank/DDBJ whole genome shotgun (WGS) entry which is preliminary data.</text>
</comment>
<sequence length="243" mass="27390">MALDPTEKGWVNFSLGMIFAKIFAAKFLDVPWLMHFKWYAQNYPVGMPSSGSTPDFVGQNPKTAEYHVLEAKGRVGGYSAKVVRDAKLQAQQPITISGVSPTTRIGTLLYRQKKTDLALACEDPDEDDRPTIALTETLETWREYYRLAWALHNLDDTQRTALKSLTGLTIRLVLPVADLVGELMSIDRAGEWHPTVDEIKSWSASHDEIILRMMVDDPVGRRIFADGLEIRYSPPDRKPISLE</sequence>
<reference evidence="2" key="1">
    <citation type="journal article" date="2019" name="Int. J. Syst. Evol. Microbiol.">
        <title>The Global Catalogue of Microorganisms (GCM) 10K type strain sequencing project: providing services to taxonomists for standard genome sequencing and annotation.</title>
        <authorList>
            <consortium name="The Broad Institute Genomics Platform"/>
            <consortium name="The Broad Institute Genome Sequencing Center for Infectious Disease"/>
            <person name="Wu L."/>
            <person name="Ma J."/>
        </authorList>
    </citation>
    <scope>NUCLEOTIDE SEQUENCE [LARGE SCALE GENOMIC DNA]</scope>
    <source>
        <strain evidence="2">JCM 18014</strain>
    </source>
</reference>
<dbReference type="EMBL" id="BAABHV010000011">
    <property type="protein sequence ID" value="GAA5056423.1"/>
    <property type="molecule type" value="Genomic_DNA"/>
</dbReference>
<accession>A0ABP9KD29</accession>
<gene>
    <name evidence="1" type="ORF">GCM10023208_21140</name>
</gene>